<feature type="transmembrane region" description="Helical" evidence="1">
    <location>
        <begin position="13"/>
        <end position="34"/>
    </location>
</feature>
<keyword evidence="1" id="KW-0812">Transmembrane</keyword>
<reference evidence="2" key="1">
    <citation type="submission" date="2023-10" db="EMBL/GenBank/DDBJ databases">
        <title>Genome assembly of Pristionchus species.</title>
        <authorList>
            <person name="Yoshida K."/>
            <person name="Sommer R.J."/>
        </authorList>
    </citation>
    <scope>NUCLEOTIDE SEQUENCE</scope>
    <source>
        <strain evidence="2">RS0144</strain>
    </source>
</reference>
<keyword evidence="1" id="KW-1133">Transmembrane helix</keyword>
<keyword evidence="3" id="KW-1185">Reference proteome</keyword>
<feature type="transmembrane region" description="Helical" evidence="1">
    <location>
        <begin position="133"/>
        <end position="151"/>
    </location>
</feature>
<feature type="non-terminal residue" evidence="2">
    <location>
        <position position="194"/>
    </location>
</feature>
<dbReference type="AlphaFoldDB" id="A0AAV5TJJ6"/>
<feature type="non-terminal residue" evidence="2">
    <location>
        <position position="1"/>
    </location>
</feature>
<proteinExistence type="predicted"/>
<dbReference type="Proteomes" id="UP001432027">
    <property type="component" value="Unassembled WGS sequence"/>
</dbReference>
<dbReference type="Pfam" id="PF10318">
    <property type="entry name" value="7TM_GPCR_Srh"/>
    <property type="match status" value="1"/>
</dbReference>
<feature type="transmembrane region" description="Helical" evidence="1">
    <location>
        <begin position="46"/>
        <end position="71"/>
    </location>
</feature>
<dbReference type="PANTHER" id="PTHR45830">
    <property type="entry name" value="SERPENTINE RECEPTOR, CLASS I"/>
    <property type="match status" value="1"/>
</dbReference>
<keyword evidence="1" id="KW-0472">Membrane</keyword>
<dbReference type="InterPro" id="IPR019422">
    <property type="entry name" value="7TM_GPCR_serpentine_rcpt_Srh"/>
</dbReference>
<gene>
    <name evidence="2" type="ORF">PENTCL1PPCAC_16641</name>
</gene>
<accession>A0AAV5TJJ6</accession>
<comment type="caution">
    <text evidence="2">The sequence shown here is derived from an EMBL/GenBank/DDBJ whole genome shotgun (WGS) entry which is preliminary data.</text>
</comment>
<dbReference type="PANTHER" id="PTHR45830:SF15">
    <property type="entry name" value="SERPENTINE RECEPTOR, CLASS I"/>
    <property type="match status" value="1"/>
</dbReference>
<evidence type="ECO:0008006" key="4">
    <source>
        <dbReference type="Google" id="ProtNLM"/>
    </source>
</evidence>
<feature type="transmembrane region" description="Helical" evidence="1">
    <location>
        <begin position="91"/>
        <end position="112"/>
    </location>
</feature>
<name>A0AAV5TJJ6_9BILA</name>
<evidence type="ECO:0000313" key="3">
    <source>
        <dbReference type="Proteomes" id="UP001432027"/>
    </source>
</evidence>
<protein>
    <recommendedName>
        <fullName evidence="4">G protein-coupled receptor</fullName>
    </recommendedName>
</protein>
<organism evidence="2 3">
    <name type="scientific">Pristionchus entomophagus</name>
    <dbReference type="NCBI Taxonomy" id="358040"/>
    <lineage>
        <taxon>Eukaryota</taxon>
        <taxon>Metazoa</taxon>
        <taxon>Ecdysozoa</taxon>
        <taxon>Nematoda</taxon>
        <taxon>Chromadorea</taxon>
        <taxon>Rhabditida</taxon>
        <taxon>Rhabditina</taxon>
        <taxon>Diplogasteromorpha</taxon>
        <taxon>Diplogasteroidea</taxon>
        <taxon>Neodiplogasteridae</taxon>
        <taxon>Pristionchus</taxon>
    </lineage>
</organism>
<evidence type="ECO:0000313" key="2">
    <source>
        <dbReference type="EMBL" id="GMS94466.1"/>
    </source>
</evidence>
<evidence type="ECO:0000256" key="1">
    <source>
        <dbReference type="SAM" id="Phobius"/>
    </source>
</evidence>
<sequence length="194" mass="22254">STEFILSDIQIRIICLVIGSFCFVLNILCLYLIIKLRRIFSSTIHIVTFLQQVLYIAQNILFNFLFIPFVYPGYGGGYCIGWVCKTHIAPYYSSYMFLTCGICGLFVLLFFFRHQRLIPVESPFKLSNQTTKVSSIFLFLGINIVPIHYTLNSAQMDSTHRQALLKELCPTCDWIECERNFGILTAQSSEVSTI</sequence>
<dbReference type="EMBL" id="BTSX01000004">
    <property type="protein sequence ID" value="GMS94466.1"/>
    <property type="molecule type" value="Genomic_DNA"/>
</dbReference>